<name>A0ABT9J248_9BACL</name>
<evidence type="ECO:0000313" key="3">
    <source>
        <dbReference type="Proteomes" id="UP001231941"/>
    </source>
</evidence>
<dbReference type="InterPro" id="IPR038503">
    <property type="entry name" value="SpoIIIAH_sf"/>
</dbReference>
<gene>
    <name evidence="2" type="ORF">Q5Y73_16275</name>
</gene>
<dbReference type="Gene3D" id="1.10.287.4300">
    <property type="entry name" value="Stage III sporulation protein AH-like"/>
    <property type="match status" value="1"/>
</dbReference>
<dbReference type="EMBL" id="JAVAMP010000009">
    <property type="protein sequence ID" value="MDP5275667.1"/>
    <property type="molecule type" value="Genomic_DNA"/>
</dbReference>
<dbReference type="Proteomes" id="UP001231941">
    <property type="component" value="Unassembled WGS sequence"/>
</dbReference>
<reference evidence="2 3" key="1">
    <citation type="submission" date="2023-08" db="EMBL/GenBank/DDBJ databases">
        <authorList>
            <person name="Park J.-S."/>
        </authorList>
    </citation>
    <scope>NUCLEOTIDE SEQUENCE [LARGE SCALE GENOMIC DNA]</scope>
    <source>
        <strain evidence="2 3">2205SS18-9</strain>
    </source>
</reference>
<keyword evidence="1" id="KW-1133">Transmembrane helix</keyword>
<sequence>MRSRRQTIWLVSMLSIMVVLSGYYLFTEDVNEVDLAGDITADMNEGESTDITMDSSIISDEDSLEWLSENVVSEETTTSEEMVMETNEETTAKTDEEILIQLQEQDLGADYYTATKLQRTEEIGREIENLMAVIDTAENAEVVSKAYDDLQVVEDKGTKVDYIEEQLMQTYPEAVVTEENDRWKVEVQTSKIETSEAVSIIDLVVSQLEIKPGQVTVTVRQ</sequence>
<dbReference type="RefSeq" id="WP_305992980.1">
    <property type="nucleotide sequence ID" value="NZ_JAVAMP010000009.1"/>
</dbReference>
<evidence type="ECO:0000313" key="2">
    <source>
        <dbReference type="EMBL" id="MDP5275667.1"/>
    </source>
</evidence>
<comment type="caution">
    <text evidence="2">The sequence shown here is derived from an EMBL/GenBank/DDBJ whole genome shotgun (WGS) entry which is preliminary data.</text>
</comment>
<dbReference type="Pfam" id="PF12685">
    <property type="entry name" value="SpoIIIAH"/>
    <property type="match status" value="1"/>
</dbReference>
<keyword evidence="1" id="KW-0812">Transmembrane</keyword>
<proteinExistence type="predicted"/>
<dbReference type="InterPro" id="IPR024232">
    <property type="entry name" value="SpoIIIAH"/>
</dbReference>
<organism evidence="2 3">
    <name type="scientific">Chengkuizengella axinellae</name>
    <dbReference type="NCBI Taxonomy" id="3064388"/>
    <lineage>
        <taxon>Bacteria</taxon>
        <taxon>Bacillati</taxon>
        <taxon>Bacillota</taxon>
        <taxon>Bacilli</taxon>
        <taxon>Bacillales</taxon>
        <taxon>Paenibacillaceae</taxon>
        <taxon>Chengkuizengella</taxon>
    </lineage>
</organism>
<keyword evidence="3" id="KW-1185">Reference proteome</keyword>
<protein>
    <submittedName>
        <fullName evidence="2">SpoIIIAH-like family protein</fullName>
    </submittedName>
</protein>
<evidence type="ECO:0000256" key="1">
    <source>
        <dbReference type="SAM" id="Phobius"/>
    </source>
</evidence>
<feature type="transmembrane region" description="Helical" evidence="1">
    <location>
        <begin position="7"/>
        <end position="26"/>
    </location>
</feature>
<accession>A0ABT9J248</accession>
<keyword evidence="1" id="KW-0472">Membrane</keyword>